<dbReference type="Pfam" id="PF00111">
    <property type="entry name" value="Fer2"/>
    <property type="match status" value="1"/>
</dbReference>
<evidence type="ECO:0000259" key="11">
    <source>
        <dbReference type="PROSITE" id="PS51384"/>
    </source>
</evidence>
<dbReference type="InterPro" id="IPR001433">
    <property type="entry name" value="OxRdtase_FAD/NAD-bd"/>
</dbReference>
<dbReference type="SUPFAM" id="SSF63380">
    <property type="entry name" value="Riboflavin synthase domain-like"/>
    <property type="match status" value="1"/>
</dbReference>
<evidence type="ECO:0000256" key="9">
    <source>
        <dbReference type="SAM" id="Phobius"/>
    </source>
</evidence>
<dbReference type="GeneID" id="78465599"/>
<dbReference type="InterPro" id="IPR036010">
    <property type="entry name" value="2Fe-2S_ferredoxin-like_sf"/>
</dbReference>
<evidence type="ECO:0000256" key="7">
    <source>
        <dbReference type="ARBA" id="ARBA00023004"/>
    </source>
</evidence>
<keyword evidence="15" id="KW-1185">Reference proteome</keyword>
<evidence type="ECO:0000256" key="6">
    <source>
        <dbReference type="ARBA" id="ARBA00023002"/>
    </source>
</evidence>
<dbReference type="PROSITE" id="PS00197">
    <property type="entry name" value="2FE2S_FER_1"/>
    <property type="match status" value="1"/>
</dbReference>
<dbReference type="EMBL" id="LR590484">
    <property type="protein sequence ID" value="VTR54351.1"/>
    <property type="molecule type" value="Genomic_DNA"/>
</dbReference>
<dbReference type="AlphaFoldDB" id="A0A4U9W6B8"/>
<dbReference type="InterPro" id="IPR008333">
    <property type="entry name" value="Cbr1-like_FAD-bd_dom"/>
</dbReference>
<dbReference type="InterPro" id="IPR039261">
    <property type="entry name" value="FNR_nucleotide-bd"/>
</dbReference>
<keyword evidence="3" id="KW-0001">2Fe-2S</keyword>
<dbReference type="InterPro" id="IPR017938">
    <property type="entry name" value="Riboflavin_synthase-like_b-brl"/>
</dbReference>
<dbReference type="CDD" id="cd06214">
    <property type="entry name" value="PA_degradation_oxidoreductase_like"/>
    <property type="match status" value="1"/>
</dbReference>
<dbReference type="PANTHER" id="PTHR47354:SF8">
    <property type="entry name" value="1,2-PHENYLACETYL-COA EPOXIDASE, SUBUNIT E"/>
    <property type="match status" value="1"/>
</dbReference>
<evidence type="ECO:0000313" key="12">
    <source>
        <dbReference type="EMBL" id="MEZ0451445.1"/>
    </source>
</evidence>
<dbReference type="Pfam" id="PF00970">
    <property type="entry name" value="FAD_binding_6"/>
    <property type="match status" value="1"/>
</dbReference>
<name>A0A4U9W6B8_9SPHI</name>
<dbReference type="STRING" id="1123265.GCA_000686625_00387"/>
<dbReference type="EC" id="1.17.1.-" evidence="13"/>
<dbReference type="GO" id="GO:0050660">
    <property type="term" value="F:flavin adenine dinucleotide binding"/>
    <property type="evidence" value="ECO:0007669"/>
    <property type="project" value="TreeGrafter"/>
</dbReference>
<dbReference type="GO" id="GO:0016491">
    <property type="term" value="F:oxidoreductase activity"/>
    <property type="evidence" value="ECO:0007669"/>
    <property type="project" value="UniProtKB-KW"/>
</dbReference>
<keyword evidence="4" id="KW-0479">Metal-binding</keyword>
<evidence type="ECO:0000256" key="2">
    <source>
        <dbReference type="ARBA" id="ARBA00022630"/>
    </source>
</evidence>
<keyword evidence="9" id="KW-0472">Membrane</keyword>
<dbReference type="GO" id="GO:0051537">
    <property type="term" value="F:2 iron, 2 sulfur cluster binding"/>
    <property type="evidence" value="ECO:0007669"/>
    <property type="project" value="UniProtKB-KW"/>
</dbReference>
<keyword evidence="6 13" id="KW-0560">Oxidoreductase</keyword>
<dbReference type="SUPFAM" id="SSF52343">
    <property type="entry name" value="Ferredoxin reductase-like, C-terminal NADP-linked domain"/>
    <property type="match status" value="1"/>
</dbReference>
<comment type="cofactor">
    <cofactor evidence="1">
        <name>FAD</name>
        <dbReference type="ChEBI" id="CHEBI:57692"/>
    </cofactor>
</comment>
<feature type="domain" description="2Fe-2S ferredoxin-type" evidence="10">
    <location>
        <begin position="260"/>
        <end position="348"/>
    </location>
</feature>
<feature type="transmembrane region" description="Helical" evidence="9">
    <location>
        <begin position="110"/>
        <end position="127"/>
    </location>
</feature>
<keyword evidence="9" id="KW-1133">Transmembrane helix</keyword>
<dbReference type="PROSITE" id="PS51384">
    <property type="entry name" value="FAD_FR"/>
    <property type="match status" value="1"/>
</dbReference>
<dbReference type="InterPro" id="IPR001041">
    <property type="entry name" value="2Fe-2S_ferredoxin-type"/>
</dbReference>
<evidence type="ECO:0000313" key="14">
    <source>
        <dbReference type="Proteomes" id="UP000308196"/>
    </source>
</evidence>
<dbReference type="PROSITE" id="PS51085">
    <property type="entry name" value="2FE2S_FER_2"/>
    <property type="match status" value="1"/>
</dbReference>
<evidence type="ECO:0000256" key="4">
    <source>
        <dbReference type="ARBA" id="ARBA00022723"/>
    </source>
</evidence>
<proteinExistence type="predicted"/>
<dbReference type="InterPro" id="IPR017927">
    <property type="entry name" value="FAD-bd_FR_type"/>
</dbReference>
<keyword evidence="5" id="KW-0274">FAD</keyword>
<dbReference type="Proteomes" id="UP000308196">
    <property type="component" value="Chromosome"/>
</dbReference>
<dbReference type="InterPro" id="IPR012675">
    <property type="entry name" value="Beta-grasp_dom_sf"/>
</dbReference>
<reference evidence="12 15" key="2">
    <citation type="submission" date="2024-06" db="EMBL/GenBank/DDBJ databases">
        <title>Soil Sphingobacterium thalpophilum.</title>
        <authorList>
            <person name="Yang J."/>
            <person name="Li J."/>
        </authorList>
    </citation>
    <scope>NUCLEOTIDE SEQUENCE [LARGE SCALE GENOMIC DNA]</scope>
    <source>
        <strain evidence="12 15">22g91tb</strain>
    </source>
</reference>
<dbReference type="EMBL" id="JBEOQB010000002">
    <property type="protein sequence ID" value="MEZ0451445.1"/>
    <property type="molecule type" value="Genomic_DNA"/>
</dbReference>
<dbReference type="RefSeq" id="WP_028068516.1">
    <property type="nucleotide sequence ID" value="NZ_CP141191.1"/>
</dbReference>
<evidence type="ECO:0000313" key="15">
    <source>
        <dbReference type="Proteomes" id="UP001566204"/>
    </source>
</evidence>
<dbReference type="InterPro" id="IPR050415">
    <property type="entry name" value="MRET"/>
</dbReference>
<reference evidence="13 14" key="1">
    <citation type="submission" date="2019-05" db="EMBL/GenBank/DDBJ databases">
        <authorList>
            <consortium name="Pathogen Informatics"/>
        </authorList>
    </citation>
    <scope>NUCLEOTIDE SEQUENCE [LARGE SCALE GENOMIC DNA]</scope>
    <source>
        <strain evidence="13 14">NCTC11429</strain>
    </source>
</reference>
<accession>A0A4U9W6B8</accession>
<dbReference type="CDD" id="cd00207">
    <property type="entry name" value="fer2"/>
    <property type="match status" value="1"/>
</dbReference>
<dbReference type="Gene3D" id="2.40.30.10">
    <property type="entry name" value="Translation factors"/>
    <property type="match status" value="1"/>
</dbReference>
<sequence>MYALRITKIIPQPNHNLTFQLEPLTADYPKYKAGQFITLSFMFGDREVRRSYSFNSSPDNDEPMSITVKRVENGEISRLLHHRVAEGDIVQALEPQGLFFYEPERDKVRTLFLFAAGIGITPLYSILKTALLAENKSRVVLVYSNSSSAQTPFKAELEHWARQFPDRLTIIWIYSDSKFLLKARLNRDYILSIVNEHLVGARSEALFYTCGPVIYMDLCRFTLLGIGFDAQQIKRETFLLPENEEDDDDETEKQVDMTTYAIKLHFRGHTYPLKVPYDKSILDVGLEHNIKLPYSCKSGMCSTCISQCTKGNVRMDYNEVLTDREVENGRILLCTGHPTADGTEIEVL</sequence>
<gene>
    <name evidence="13" type="primary">hmp_4</name>
    <name evidence="12" type="ORF">ABTW24_07545</name>
    <name evidence="13" type="ORF">NCTC11429_05050</name>
</gene>
<organism evidence="13 14">
    <name type="scientific">Sphingobacterium thalpophilum</name>
    <dbReference type="NCBI Taxonomy" id="259"/>
    <lineage>
        <taxon>Bacteria</taxon>
        <taxon>Pseudomonadati</taxon>
        <taxon>Bacteroidota</taxon>
        <taxon>Sphingobacteriia</taxon>
        <taxon>Sphingobacteriales</taxon>
        <taxon>Sphingobacteriaceae</taxon>
        <taxon>Sphingobacterium</taxon>
    </lineage>
</organism>
<keyword evidence="8" id="KW-0411">Iron-sulfur</keyword>
<dbReference type="Gene3D" id="3.10.20.30">
    <property type="match status" value="1"/>
</dbReference>
<dbReference type="Pfam" id="PF00175">
    <property type="entry name" value="NAD_binding_1"/>
    <property type="match status" value="1"/>
</dbReference>
<evidence type="ECO:0000259" key="10">
    <source>
        <dbReference type="PROSITE" id="PS51085"/>
    </source>
</evidence>
<evidence type="ECO:0000313" key="13">
    <source>
        <dbReference type="EMBL" id="VTR54351.1"/>
    </source>
</evidence>
<dbReference type="SUPFAM" id="SSF54292">
    <property type="entry name" value="2Fe-2S ferredoxin-like"/>
    <property type="match status" value="1"/>
</dbReference>
<dbReference type="InterPro" id="IPR006058">
    <property type="entry name" value="2Fe2S_fd_BS"/>
</dbReference>
<protein>
    <submittedName>
        <fullName evidence="12">2Fe-2S iron-sulfur cluster-binding protein</fullName>
    </submittedName>
    <submittedName>
        <fullName evidence="13">3-ketosteroid-9-alpha-hydroxylase reductase subunit</fullName>
        <ecNumber evidence="13">1.17.1.-</ecNumber>
    </submittedName>
</protein>
<dbReference type="GO" id="GO:0046872">
    <property type="term" value="F:metal ion binding"/>
    <property type="evidence" value="ECO:0007669"/>
    <property type="project" value="UniProtKB-KW"/>
</dbReference>
<evidence type="ECO:0000256" key="3">
    <source>
        <dbReference type="ARBA" id="ARBA00022714"/>
    </source>
</evidence>
<dbReference type="KEGG" id="stha:NCTC11429_05050"/>
<evidence type="ECO:0000256" key="1">
    <source>
        <dbReference type="ARBA" id="ARBA00001974"/>
    </source>
</evidence>
<evidence type="ECO:0000256" key="8">
    <source>
        <dbReference type="ARBA" id="ARBA00023014"/>
    </source>
</evidence>
<dbReference type="Proteomes" id="UP001566204">
    <property type="component" value="Unassembled WGS sequence"/>
</dbReference>
<keyword evidence="9" id="KW-0812">Transmembrane</keyword>
<dbReference type="PANTHER" id="PTHR47354">
    <property type="entry name" value="NADH OXIDOREDUCTASE HCR"/>
    <property type="match status" value="1"/>
</dbReference>
<keyword evidence="7" id="KW-0408">Iron</keyword>
<dbReference type="PRINTS" id="PR00406">
    <property type="entry name" value="CYTB5RDTASE"/>
</dbReference>
<evidence type="ECO:0000256" key="5">
    <source>
        <dbReference type="ARBA" id="ARBA00022827"/>
    </source>
</evidence>
<keyword evidence="2" id="KW-0285">Flavoprotein</keyword>
<dbReference type="Gene3D" id="3.40.50.80">
    <property type="entry name" value="Nucleotide-binding domain of ferredoxin-NADP reductase (FNR) module"/>
    <property type="match status" value="1"/>
</dbReference>
<feature type="domain" description="FAD-binding FR-type" evidence="11">
    <location>
        <begin position="1"/>
        <end position="102"/>
    </location>
</feature>